<name>A0A0A8ZKS0_ARUDO</name>
<evidence type="ECO:0000313" key="1">
    <source>
        <dbReference type="EMBL" id="JAD37335.1"/>
    </source>
</evidence>
<organism evidence="1">
    <name type="scientific">Arundo donax</name>
    <name type="common">Giant reed</name>
    <name type="synonym">Donax arundinaceus</name>
    <dbReference type="NCBI Taxonomy" id="35708"/>
    <lineage>
        <taxon>Eukaryota</taxon>
        <taxon>Viridiplantae</taxon>
        <taxon>Streptophyta</taxon>
        <taxon>Embryophyta</taxon>
        <taxon>Tracheophyta</taxon>
        <taxon>Spermatophyta</taxon>
        <taxon>Magnoliopsida</taxon>
        <taxon>Liliopsida</taxon>
        <taxon>Poales</taxon>
        <taxon>Poaceae</taxon>
        <taxon>PACMAD clade</taxon>
        <taxon>Arundinoideae</taxon>
        <taxon>Arundineae</taxon>
        <taxon>Arundo</taxon>
    </lineage>
</organism>
<sequence>MSLSLATYSSILEPSDELYGPS</sequence>
<dbReference type="EMBL" id="GBRH01260560">
    <property type="protein sequence ID" value="JAD37335.1"/>
    <property type="molecule type" value="Transcribed_RNA"/>
</dbReference>
<reference evidence="1" key="2">
    <citation type="journal article" date="2015" name="Data Brief">
        <title>Shoot transcriptome of the giant reed, Arundo donax.</title>
        <authorList>
            <person name="Barrero R.A."/>
            <person name="Guerrero F.D."/>
            <person name="Moolhuijzen P."/>
            <person name="Goolsby J.A."/>
            <person name="Tidwell J."/>
            <person name="Bellgard S.E."/>
            <person name="Bellgard M.I."/>
        </authorList>
    </citation>
    <scope>NUCLEOTIDE SEQUENCE</scope>
    <source>
        <tissue evidence="1">Shoot tissue taken approximately 20 cm above the soil surface</tissue>
    </source>
</reference>
<reference evidence="1" key="1">
    <citation type="submission" date="2014-09" db="EMBL/GenBank/DDBJ databases">
        <authorList>
            <person name="Magalhaes I.L.F."/>
            <person name="Oliveira U."/>
            <person name="Santos F.R."/>
            <person name="Vidigal T.H.D.A."/>
            <person name="Brescovit A.D."/>
            <person name="Santos A.J."/>
        </authorList>
    </citation>
    <scope>NUCLEOTIDE SEQUENCE</scope>
    <source>
        <tissue evidence="1">Shoot tissue taken approximately 20 cm above the soil surface</tissue>
    </source>
</reference>
<proteinExistence type="predicted"/>
<accession>A0A0A8ZKS0</accession>
<dbReference type="AlphaFoldDB" id="A0A0A8ZKS0"/>
<protein>
    <submittedName>
        <fullName evidence="1">Uncharacterized protein</fullName>
    </submittedName>
</protein>